<dbReference type="InterPro" id="IPR015422">
    <property type="entry name" value="PyrdxlP-dep_Trfase_small"/>
</dbReference>
<comment type="cofactor">
    <cofactor evidence="1">
        <name>pyridoxal 5'-phosphate</name>
        <dbReference type="ChEBI" id="CHEBI:597326"/>
    </cofactor>
</comment>
<evidence type="ECO:0000256" key="4">
    <source>
        <dbReference type="ARBA" id="ARBA00008392"/>
    </source>
</evidence>
<dbReference type="InterPro" id="IPR050087">
    <property type="entry name" value="AON_synthase_class-II"/>
</dbReference>
<evidence type="ECO:0000256" key="3">
    <source>
        <dbReference type="ARBA" id="ARBA00004991"/>
    </source>
</evidence>
<dbReference type="GO" id="GO:0005783">
    <property type="term" value="C:endoplasmic reticulum"/>
    <property type="evidence" value="ECO:0007669"/>
    <property type="project" value="EnsemblFungi"/>
</dbReference>
<dbReference type="EMBL" id="LLZZ01000105">
    <property type="protein sequence ID" value="KTB08466.1"/>
    <property type="molecule type" value="Genomic_DNA"/>
</dbReference>
<dbReference type="GO" id="GO:0046513">
    <property type="term" value="P:ceramide biosynthetic process"/>
    <property type="evidence" value="ECO:0007669"/>
    <property type="project" value="TreeGrafter"/>
</dbReference>
<dbReference type="GO" id="GO:0017059">
    <property type="term" value="C:serine palmitoyltransferase complex"/>
    <property type="evidence" value="ECO:0007669"/>
    <property type="project" value="EnsemblFungi"/>
</dbReference>
<accession>A0A0W0EBJ0</accession>
<organism evidence="12 13">
    <name type="scientific">Candida glabrata</name>
    <name type="common">Yeast</name>
    <name type="synonym">Torulopsis glabrata</name>
    <dbReference type="NCBI Taxonomy" id="5478"/>
    <lineage>
        <taxon>Eukaryota</taxon>
        <taxon>Fungi</taxon>
        <taxon>Dikarya</taxon>
        <taxon>Ascomycota</taxon>
        <taxon>Saccharomycotina</taxon>
        <taxon>Saccharomycetes</taxon>
        <taxon>Saccharomycetales</taxon>
        <taxon>Saccharomycetaceae</taxon>
        <taxon>Nakaseomyces</taxon>
    </lineage>
</organism>
<evidence type="ECO:0000256" key="10">
    <source>
        <dbReference type="ARBA" id="ARBA00023315"/>
    </source>
</evidence>
<evidence type="ECO:0000256" key="5">
    <source>
        <dbReference type="ARBA" id="ARBA00013220"/>
    </source>
</evidence>
<protein>
    <recommendedName>
        <fullName evidence="5">serine C-palmitoyltransferase</fullName>
        <ecNumber evidence="5">2.3.1.50</ecNumber>
    </recommendedName>
</protein>
<dbReference type="GO" id="GO:0046512">
    <property type="term" value="P:sphingosine biosynthetic process"/>
    <property type="evidence" value="ECO:0007669"/>
    <property type="project" value="TreeGrafter"/>
</dbReference>
<comment type="pathway">
    <text evidence="2">Lipid metabolism; sphingolipid metabolism.</text>
</comment>
<comment type="caution">
    <text evidence="12">The sequence shown here is derived from an EMBL/GenBank/DDBJ whole genome shotgun (WGS) entry which is preliminary data.</text>
</comment>
<keyword evidence="9" id="KW-0443">Lipid metabolism</keyword>
<keyword evidence="8" id="KW-0746">Sphingolipid metabolism</keyword>
<dbReference type="SUPFAM" id="SSF53383">
    <property type="entry name" value="PLP-dependent transferases"/>
    <property type="match status" value="1"/>
</dbReference>
<dbReference type="Proteomes" id="UP000054886">
    <property type="component" value="Unassembled WGS sequence"/>
</dbReference>
<evidence type="ECO:0000256" key="7">
    <source>
        <dbReference type="ARBA" id="ARBA00022898"/>
    </source>
</evidence>
<dbReference type="InterPro" id="IPR015421">
    <property type="entry name" value="PyrdxlP-dep_Trfase_major"/>
</dbReference>
<dbReference type="InterPro" id="IPR004839">
    <property type="entry name" value="Aminotransferase_I/II_large"/>
</dbReference>
<dbReference type="InterPro" id="IPR015424">
    <property type="entry name" value="PyrdxlP-dep_Trfase"/>
</dbReference>
<keyword evidence="6 12" id="KW-0808">Transferase</keyword>
<keyword evidence="10" id="KW-0012">Acyltransferase</keyword>
<dbReference type="GO" id="GO:0004758">
    <property type="term" value="F:serine C-palmitoyltransferase activity"/>
    <property type="evidence" value="ECO:0007669"/>
    <property type="project" value="EnsemblFungi"/>
</dbReference>
<dbReference type="Gene3D" id="3.40.640.10">
    <property type="entry name" value="Type I PLP-dependent aspartate aminotransferase-like (Major domain)"/>
    <property type="match status" value="1"/>
</dbReference>
<dbReference type="VEuPathDB" id="FungiDB:GWK60_G00341"/>
<reference evidence="12 13" key="1">
    <citation type="submission" date="2015-10" db="EMBL/GenBank/DDBJ databases">
        <title>Draft genomes sequences of Candida glabrata isolates 1A, 1B, 2A, 2B, 3A and 3B.</title>
        <authorList>
            <person name="Haavelsrud O.E."/>
            <person name="Gaustad P."/>
        </authorList>
    </citation>
    <scope>NUCLEOTIDE SEQUENCE [LARGE SCALE GENOMIC DNA]</scope>
    <source>
        <strain evidence="12">910700640</strain>
    </source>
</reference>
<evidence type="ECO:0000256" key="8">
    <source>
        <dbReference type="ARBA" id="ARBA00022919"/>
    </source>
</evidence>
<dbReference type="GO" id="GO:0016020">
    <property type="term" value="C:membrane"/>
    <property type="evidence" value="ECO:0007669"/>
    <property type="project" value="GOC"/>
</dbReference>
<sequence>MDAPRVSISSVLPQYVPVPVFLSTSFAYICFFVNDVFAKIPGGAYVISYIKKSHRDDPYRTAIELGLLIYALVYYFSKPQHKKGLQASKPNLSAQEVEAMIEEWEPEPMVDDSLTEFQNWRLDKIPVMKDSGVETRVTFTRSNGKETFENVLNMSTNNFLQLSKTERVVNTAKTTIKNYGVGACGPAGFYGNQDVHYHLEYELAKFFGTDSAVLYGQDFCVAASVIPAFTKRGDILVADNDVSLAVQNALQLSRSTVYYYEHNNMESLENLLAELTEAEKKDKPPAIPRKFIVTEAIFTNTGDIAPLPELTKLKRKYKFRLFVDETLSLGVLGASGRGLPEHFNMDRARSIDITVGSLANALGSSGGFVLGDHVMSQHQHIGSNAYCFSASLPAYTTTTATETLKMLAEDNSAVQKVHGLSRQLFDFFNNDKDLMAYVQVKSSVHSPILHLELLDDFRMDKFGYNKDQLFQIVSSLQKKCITNKYIEPYENEEKFLQEIVDFVLEKYNILITRNTIVLKSESVPIVPSLKISCTANMSSSEVEQACHAVKEALLNYCN</sequence>
<evidence type="ECO:0000256" key="2">
    <source>
        <dbReference type="ARBA" id="ARBA00004760"/>
    </source>
</evidence>
<evidence type="ECO:0000313" key="12">
    <source>
        <dbReference type="EMBL" id="KTB08466.1"/>
    </source>
</evidence>
<name>A0A0W0EBJ0_CANGB</name>
<gene>
    <name evidence="12" type="ORF">AO440_001504</name>
</gene>
<evidence type="ECO:0000256" key="9">
    <source>
        <dbReference type="ARBA" id="ARBA00023098"/>
    </source>
</evidence>
<dbReference type="EC" id="2.3.1.50" evidence="5"/>
<comment type="similarity">
    <text evidence="4">Belongs to the class-II pyridoxal-phosphate-dependent aminotransferase family.</text>
</comment>
<feature type="domain" description="Aminotransferase class I/classII large" evidence="11">
    <location>
        <begin position="150"/>
        <end position="549"/>
    </location>
</feature>
<comment type="pathway">
    <text evidence="3">Sphingolipid metabolism.</text>
</comment>
<evidence type="ECO:0000256" key="1">
    <source>
        <dbReference type="ARBA" id="ARBA00001933"/>
    </source>
</evidence>
<evidence type="ECO:0000259" key="11">
    <source>
        <dbReference type="Pfam" id="PF00155"/>
    </source>
</evidence>
<dbReference type="VEuPathDB" id="FungiDB:B1J91_G00440g"/>
<dbReference type="Pfam" id="PF00155">
    <property type="entry name" value="Aminotran_1_2"/>
    <property type="match status" value="1"/>
</dbReference>
<evidence type="ECO:0000313" key="13">
    <source>
        <dbReference type="Proteomes" id="UP000054886"/>
    </source>
</evidence>
<dbReference type="VEuPathDB" id="FungiDB:CAGL0G00440g"/>
<keyword evidence="7" id="KW-0663">Pyridoxal phosphate</keyword>
<dbReference type="VEuPathDB" id="FungiDB:GW608_G00341"/>
<dbReference type="VEuPathDB" id="FungiDB:GVI51_G00341"/>
<dbReference type="AlphaFoldDB" id="A0A0W0EBJ0"/>
<dbReference type="OrthoDB" id="3168162at2759"/>
<dbReference type="GO" id="GO:0030170">
    <property type="term" value="F:pyridoxal phosphate binding"/>
    <property type="evidence" value="ECO:0007669"/>
    <property type="project" value="InterPro"/>
</dbReference>
<dbReference type="Gene3D" id="3.90.1150.10">
    <property type="entry name" value="Aspartate Aminotransferase, domain 1"/>
    <property type="match status" value="1"/>
</dbReference>
<evidence type="ECO:0000256" key="6">
    <source>
        <dbReference type="ARBA" id="ARBA00022679"/>
    </source>
</evidence>
<proteinExistence type="inferred from homology"/>
<dbReference type="PANTHER" id="PTHR13693:SF2">
    <property type="entry name" value="SERINE PALMITOYLTRANSFERASE 1"/>
    <property type="match status" value="1"/>
</dbReference>
<dbReference type="PANTHER" id="PTHR13693">
    <property type="entry name" value="CLASS II AMINOTRANSFERASE/8-AMINO-7-OXONONANOATE SYNTHASE"/>
    <property type="match status" value="1"/>
</dbReference>